<keyword evidence="1" id="KW-0812">Transmembrane</keyword>
<protein>
    <recommendedName>
        <fullName evidence="4">Tetratricopeptide repeat-containing protein</fullName>
    </recommendedName>
</protein>
<dbReference type="InterPro" id="IPR014562">
    <property type="entry name" value="UCP030959_TPR_rpt-cont"/>
</dbReference>
<name>A0A1M6V6Z5_9BACT</name>
<evidence type="ECO:0008006" key="4">
    <source>
        <dbReference type="Google" id="ProtNLM"/>
    </source>
</evidence>
<dbReference type="Pfam" id="PF13174">
    <property type="entry name" value="TPR_6"/>
    <property type="match status" value="1"/>
</dbReference>
<dbReference type="InterPro" id="IPR019734">
    <property type="entry name" value="TPR_rpt"/>
</dbReference>
<accession>A0A1M6V6Z5</accession>
<dbReference type="Gene3D" id="1.25.40.10">
    <property type="entry name" value="Tetratricopeptide repeat domain"/>
    <property type="match status" value="2"/>
</dbReference>
<dbReference type="AlphaFoldDB" id="A0A1M6V6Z5"/>
<keyword evidence="1" id="KW-1133">Transmembrane helix</keyword>
<reference evidence="2 3" key="1">
    <citation type="submission" date="2016-11" db="EMBL/GenBank/DDBJ databases">
        <authorList>
            <person name="Jaros S."/>
            <person name="Januszkiewicz K."/>
            <person name="Wedrychowicz H."/>
        </authorList>
    </citation>
    <scope>NUCLEOTIDE SEQUENCE [LARGE SCALE GENOMIC DNA]</scope>
    <source>
        <strain evidence="2 3">DSM 27406</strain>
    </source>
</reference>
<dbReference type="STRING" id="1419482.SAMN05444266_10188"/>
<evidence type="ECO:0000313" key="3">
    <source>
        <dbReference type="Proteomes" id="UP000184420"/>
    </source>
</evidence>
<dbReference type="SUPFAM" id="SSF48452">
    <property type="entry name" value="TPR-like"/>
    <property type="match status" value="1"/>
</dbReference>
<gene>
    <name evidence="2" type="ORF">SAMN05444266_10188</name>
</gene>
<keyword evidence="3" id="KW-1185">Reference proteome</keyword>
<dbReference type="EMBL" id="FRBL01000001">
    <property type="protein sequence ID" value="SHK77210.1"/>
    <property type="molecule type" value="Genomic_DNA"/>
</dbReference>
<feature type="transmembrane region" description="Helical" evidence="1">
    <location>
        <begin position="12"/>
        <end position="30"/>
    </location>
</feature>
<organism evidence="2 3">
    <name type="scientific">Chitinophaga jiangningensis</name>
    <dbReference type="NCBI Taxonomy" id="1419482"/>
    <lineage>
        <taxon>Bacteria</taxon>
        <taxon>Pseudomonadati</taxon>
        <taxon>Bacteroidota</taxon>
        <taxon>Chitinophagia</taxon>
        <taxon>Chitinophagales</taxon>
        <taxon>Chitinophagaceae</taxon>
        <taxon>Chitinophaga</taxon>
    </lineage>
</organism>
<proteinExistence type="predicted"/>
<dbReference type="InterPro" id="IPR011990">
    <property type="entry name" value="TPR-like_helical_dom_sf"/>
</dbReference>
<dbReference type="PIRSF" id="PIRSF030959">
    <property type="entry name" value="UCP030959"/>
    <property type="match status" value="1"/>
</dbReference>
<dbReference type="Proteomes" id="UP000184420">
    <property type="component" value="Unassembled WGS sequence"/>
</dbReference>
<dbReference type="OrthoDB" id="794036at2"/>
<sequence>MPKPMFPFSFWSDYYFLFIILQLACVYHAYRHNNREGIYLTLFLPVIGSLIYFFQEILPDITSGNLVQNLQLALWPDGRVKEWEKRVQAAGTITNKMELAAAYGQRKAYDKAIQLTQECAQSYAADQGIFLQLARLQFMNNQFAESLATFDKVNSFKGVRMVNTSDELMYAQALEATANTTKAEEAYQKIIQVHHSLEAMYYYGLLLKKQGRTQEAREQFERTKAEIGLHPRYVRRTIRKWVWLSRKELATLK</sequence>
<keyword evidence="1" id="KW-0472">Membrane</keyword>
<evidence type="ECO:0000313" key="2">
    <source>
        <dbReference type="EMBL" id="SHK77210.1"/>
    </source>
</evidence>
<feature type="transmembrane region" description="Helical" evidence="1">
    <location>
        <begin position="37"/>
        <end position="54"/>
    </location>
</feature>
<evidence type="ECO:0000256" key="1">
    <source>
        <dbReference type="SAM" id="Phobius"/>
    </source>
</evidence>